<protein>
    <recommendedName>
        <fullName evidence="2">DEAD-box helicase OB fold domain-containing protein</fullName>
    </recommendedName>
</protein>
<organism evidence="3 4">
    <name type="scientific">Populus alba x Populus x berolinensis</name>
    <dbReference type="NCBI Taxonomy" id="444605"/>
    <lineage>
        <taxon>Eukaryota</taxon>
        <taxon>Viridiplantae</taxon>
        <taxon>Streptophyta</taxon>
        <taxon>Embryophyta</taxon>
        <taxon>Tracheophyta</taxon>
        <taxon>Spermatophyta</taxon>
        <taxon>Magnoliopsida</taxon>
        <taxon>eudicotyledons</taxon>
        <taxon>Gunneridae</taxon>
        <taxon>Pentapetalae</taxon>
        <taxon>rosids</taxon>
        <taxon>fabids</taxon>
        <taxon>Malpighiales</taxon>
        <taxon>Salicaceae</taxon>
        <taxon>Saliceae</taxon>
        <taxon>Populus</taxon>
    </lineage>
</organism>
<keyword evidence="4" id="KW-1185">Reference proteome</keyword>
<evidence type="ECO:0000313" key="3">
    <source>
        <dbReference type="EMBL" id="KAJ6960350.1"/>
    </source>
</evidence>
<proteinExistence type="predicted"/>
<keyword evidence="1" id="KW-0547">Nucleotide-binding</keyword>
<evidence type="ECO:0000259" key="2">
    <source>
        <dbReference type="Pfam" id="PF07717"/>
    </source>
</evidence>
<dbReference type="Proteomes" id="UP001164929">
    <property type="component" value="Chromosome 17"/>
</dbReference>
<reference evidence="3" key="1">
    <citation type="journal article" date="2023" name="Mol. Ecol. Resour.">
        <title>Chromosome-level genome assembly of a triploid poplar Populus alba 'Berolinensis'.</title>
        <authorList>
            <person name="Chen S."/>
            <person name="Yu Y."/>
            <person name="Wang X."/>
            <person name="Wang S."/>
            <person name="Zhang T."/>
            <person name="Zhou Y."/>
            <person name="He R."/>
            <person name="Meng N."/>
            <person name="Wang Y."/>
            <person name="Liu W."/>
            <person name="Liu Z."/>
            <person name="Liu J."/>
            <person name="Guo Q."/>
            <person name="Huang H."/>
            <person name="Sederoff R.R."/>
            <person name="Wang G."/>
            <person name="Qu G."/>
            <person name="Chen S."/>
        </authorList>
    </citation>
    <scope>NUCLEOTIDE SEQUENCE</scope>
    <source>
        <strain evidence="3">SC-2020</strain>
    </source>
</reference>
<feature type="domain" description="DEAD-box helicase OB fold" evidence="2">
    <location>
        <begin position="15"/>
        <end position="84"/>
    </location>
</feature>
<dbReference type="EMBL" id="JAQIZT010000017">
    <property type="protein sequence ID" value="KAJ6960350.1"/>
    <property type="molecule type" value="Genomic_DNA"/>
</dbReference>
<dbReference type="InterPro" id="IPR011709">
    <property type="entry name" value="DEAD-box_helicase_OB_fold"/>
</dbReference>
<keyword evidence="1" id="KW-0347">Helicase</keyword>
<evidence type="ECO:0000313" key="4">
    <source>
        <dbReference type="Proteomes" id="UP001164929"/>
    </source>
</evidence>
<dbReference type="Pfam" id="PF07717">
    <property type="entry name" value="OB_NTP_bind"/>
    <property type="match status" value="1"/>
</dbReference>
<evidence type="ECO:0000256" key="1">
    <source>
        <dbReference type="ARBA" id="ARBA00022806"/>
    </source>
</evidence>
<keyword evidence="1" id="KW-0067">ATP-binding</keyword>
<gene>
    <name evidence="3" type="ORF">NC653_038396</name>
</gene>
<name>A0AAD6LGZ5_9ROSI</name>
<dbReference type="AlphaFoldDB" id="A0AAD6LGZ5"/>
<accession>A0AAD6LGZ5</accession>
<sequence>MEDVEQAWRDLSHRVAKRVRGNSRSMEGHRKAKAVRYQACMVDEIVFLNRRSSLYHAAPEFLVYSDLLHTKWPYIHGTKSVKPQLWRVFV</sequence>
<keyword evidence="1" id="KW-0378">Hydrolase</keyword>
<comment type="caution">
    <text evidence="3">The sequence shown here is derived from an EMBL/GenBank/DDBJ whole genome shotgun (WGS) entry which is preliminary data.</text>
</comment>